<evidence type="ECO:0000256" key="2">
    <source>
        <dbReference type="SAM" id="SignalP"/>
    </source>
</evidence>
<feature type="signal peptide" evidence="2">
    <location>
        <begin position="1"/>
        <end position="18"/>
    </location>
</feature>
<keyword evidence="4" id="KW-1185">Reference proteome</keyword>
<evidence type="ECO:0000256" key="1">
    <source>
        <dbReference type="SAM" id="MobiDB-lite"/>
    </source>
</evidence>
<accession>A0A5A9XPM7</accession>
<organism evidence="3 4">
    <name type="scientific">Oryzomonas rubra</name>
    <dbReference type="NCBI Taxonomy" id="2509454"/>
    <lineage>
        <taxon>Bacteria</taxon>
        <taxon>Pseudomonadati</taxon>
        <taxon>Thermodesulfobacteriota</taxon>
        <taxon>Desulfuromonadia</taxon>
        <taxon>Geobacterales</taxon>
        <taxon>Geobacteraceae</taxon>
        <taxon>Oryzomonas</taxon>
    </lineage>
</organism>
<dbReference type="RefSeq" id="WP_149305539.1">
    <property type="nucleotide sequence ID" value="NZ_SRSD01000001.1"/>
</dbReference>
<reference evidence="3 4" key="1">
    <citation type="submission" date="2019-04" db="EMBL/GenBank/DDBJ databases">
        <title>Geobacter ruber sp. nov., ferric-reducing bacteria isolated from paddy soil.</title>
        <authorList>
            <person name="Xu Z."/>
            <person name="Masuda Y."/>
            <person name="Itoh H."/>
            <person name="Senoo K."/>
        </authorList>
    </citation>
    <scope>NUCLEOTIDE SEQUENCE [LARGE SCALE GENOMIC DNA]</scope>
    <source>
        <strain evidence="3 4">Red88</strain>
    </source>
</reference>
<evidence type="ECO:0000313" key="3">
    <source>
        <dbReference type="EMBL" id="KAA0894954.1"/>
    </source>
</evidence>
<feature type="compositionally biased region" description="Basic residues" evidence="1">
    <location>
        <begin position="115"/>
        <end position="126"/>
    </location>
</feature>
<gene>
    <name evidence="3" type="ORF">ET418_00070</name>
</gene>
<proteinExistence type="predicted"/>
<dbReference type="EMBL" id="SRSD01000001">
    <property type="protein sequence ID" value="KAA0894954.1"/>
    <property type="molecule type" value="Genomic_DNA"/>
</dbReference>
<comment type="caution">
    <text evidence="3">The sequence shown here is derived from an EMBL/GenBank/DDBJ whole genome shotgun (WGS) entry which is preliminary data.</text>
</comment>
<feature type="compositionally biased region" description="Pro residues" evidence="1">
    <location>
        <begin position="89"/>
        <end position="99"/>
    </location>
</feature>
<keyword evidence="2" id="KW-0732">Signal</keyword>
<dbReference type="OrthoDB" id="5398730at2"/>
<dbReference type="Proteomes" id="UP000324298">
    <property type="component" value="Unassembled WGS sequence"/>
</dbReference>
<evidence type="ECO:0000313" key="4">
    <source>
        <dbReference type="Proteomes" id="UP000324298"/>
    </source>
</evidence>
<feature type="chain" id="PRO_5022928630" evidence="2">
    <location>
        <begin position="19"/>
        <end position="126"/>
    </location>
</feature>
<feature type="region of interest" description="Disordered" evidence="1">
    <location>
        <begin position="54"/>
        <end position="126"/>
    </location>
</feature>
<feature type="compositionally biased region" description="Low complexity" evidence="1">
    <location>
        <begin position="54"/>
        <end position="73"/>
    </location>
</feature>
<name>A0A5A9XPM7_9BACT</name>
<sequence length="126" mass="13486">MKRLLVVMALMLASSAQADVYKWIDGRGVAHYTNKEYEIPARYKARAKPLHIEAVQAGAPAAPSTAPPQQAAPAQPPVQPQDKPVSPQAAPPNPVPQPVVTPAGTPPAQSVPIRPRVRRRIHSGDE</sequence>
<protein>
    <submittedName>
        <fullName evidence="3">DUF4124 domain-containing protein</fullName>
    </submittedName>
</protein>
<dbReference type="AlphaFoldDB" id="A0A5A9XPM7"/>